<comment type="subunit">
    <text evidence="2">Homodimer.</text>
</comment>
<dbReference type="Gene3D" id="3.40.50.300">
    <property type="entry name" value="P-loop containing nucleotide triphosphate hydrolases"/>
    <property type="match status" value="1"/>
</dbReference>
<keyword evidence="2" id="KW-0067">ATP-binding</keyword>
<reference evidence="3 4" key="1">
    <citation type="submission" date="2016-10" db="EMBL/GenBank/DDBJ databases">
        <authorList>
            <person name="de Groot N.N."/>
        </authorList>
    </citation>
    <scope>NUCLEOTIDE SEQUENCE [LARGE SCALE GENOMIC DNA]</scope>
    <source>
        <strain evidence="3 4">DSM 4180</strain>
    </source>
</reference>
<feature type="binding site" evidence="2">
    <location>
        <begin position="14"/>
        <end position="19"/>
    </location>
    <ligand>
        <name>ATP</name>
        <dbReference type="ChEBI" id="CHEBI:30616"/>
    </ligand>
</feature>
<dbReference type="UniPathway" id="UPA00078">
    <property type="reaction ID" value="UER00161"/>
</dbReference>
<accession>A0A1I4SNG6</accession>
<comment type="function">
    <text evidence="2">Catalyzes a mechanistically unusual reaction, the ATP-dependent insertion of CO2 between the N7 and N8 nitrogen atoms of 7,8-diaminopelargonic acid (DAPA, also called 7,8-diammoniononanoate) to form a ureido ring.</text>
</comment>
<dbReference type="SUPFAM" id="SSF52540">
    <property type="entry name" value="P-loop containing nucleoside triphosphate hydrolases"/>
    <property type="match status" value="1"/>
</dbReference>
<feature type="active site" evidence="2">
    <location>
        <position position="39"/>
    </location>
</feature>
<dbReference type="CDD" id="cd03109">
    <property type="entry name" value="DTBS"/>
    <property type="match status" value="1"/>
</dbReference>
<keyword evidence="2" id="KW-0963">Cytoplasm</keyword>
<comment type="subcellular location">
    <subcellularLocation>
        <location evidence="2">Cytoplasm</location>
    </subcellularLocation>
</comment>
<dbReference type="STRING" id="195064.SAMN05421721_11922"/>
<dbReference type="GO" id="GO:0005829">
    <property type="term" value="C:cytosol"/>
    <property type="evidence" value="ECO:0007669"/>
    <property type="project" value="TreeGrafter"/>
</dbReference>
<dbReference type="GO" id="GO:0005524">
    <property type="term" value="F:ATP binding"/>
    <property type="evidence" value="ECO:0007669"/>
    <property type="project" value="UniProtKB-UniRule"/>
</dbReference>
<dbReference type="PIRSF" id="PIRSF006755">
    <property type="entry name" value="DTB_synth"/>
    <property type="match status" value="1"/>
</dbReference>
<comment type="cofactor">
    <cofactor evidence="2">
        <name>Mg(2+)</name>
        <dbReference type="ChEBI" id="CHEBI:18420"/>
    </cofactor>
</comment>
<organism evidence="3 4">
    <name type="scientific">Ectothiorhodospira mobilis</name>
    <dbReference type="NCBI Taxonomy" id="195064"/>
    <lineage>
        <taxon>Bacteria</taxon>
        <taxon>Pseudomonadati</taxon>
        <taxon>Pseudomonadota</taxon>
        <taxon>Gammaproteobacteria</taxon>
        <taxon>Chromatiales</taxon>
        <taxon>Ectothiorhodospiraceae</taxon>
        <taxon>Ectothiorhodospira</taxon>
    </lineage>
</organism>
<dbReference type="PANTHER" id="PTHR43210">
    <property type="entry name" value="DETHIOBIOTIN SYNTHETASE"/>
    <property type="match status" value="1"/>
</dbReference>
<gene>
    <name evidence="2" type="primary">bioD</name>
    <name evidence="3" type="ORF">SAMN05421721_11922</name>
</gene>
<sequence length="230" mass="24190">MTIPGLFITGTDTGVGKTVAGCVLIHGLRARGCSVLPRKPVESGCERRGGILWPEDGAHLLHAAGRDALDRVTPWRFPHALAPDRAARLAGTPLHLGALAAACRPGTPDDLVLVEGAGGFYSPLAEGALNADLAVALGFPLILVAPDRLGVLNHILLTAEAALRRGLTLAGVVLNDPGQPGPEGMDNAADLQARLQVPLLRLGRTHPDRPQPPPELDAWLERVLSRRLDP</sequence>
<keyword evidence="1 2" id="KW-0093">Biotin biosynthesis</keyword>
<keyword evidence="2" id="KW-0479">Metal-binding</keyword>
<feature type="binding site" evidence="2">
    <location>
        <position position="56"/>
    </location>
    <ligand>
        <name>ATP</name>
        <dbReference type="ChEBI" id="CHEBI:30616"/>
    </ligand>
</feature>
<dbReference type="Pfam" id="PF13500">
    <property type="entry name" value="AAA_26"/>
    <property type="match status" value="1"/>
</dbReference>
<dbReference type="EC" id="6.3.3.3" evidence="2"/>
<evidence type="ECO:0000313" key="4">
    <source>
        <dbReference type="Proteomes" id="UP000199556"/>
    </source>
</evidence>
<dbReference type="GO" id="GO:0009102">
    <property type="term" value="P:biotin biosynthetic process"/>
    <property type="evidence" value="ECO:0007669"/>
    <property type="project" value="UniProtKB-UniRule"/>
</dbReference>
<protein>
    <recommendedName>
        <fullName evidence="2">ATP-dependent dethiobiotin synthetase BioD</fullName>
        <ecNumber evidence="2">6.3.3.3</ecNumber>
    </recommendedName>
    <alternativeName>
        <fullName evidence="2">DTB synthetase</fullName>
        <shortName evidence="2">DTBS</shortName>
    </alternativeName>
    <alternativeName>
        <fullName evidence="2">Dethiobiotin synthase</fullName>
    </alternativeName>
</protein>
<dbReference type="EMBL" id="FOUO01000019">
    <property type="protein sequence ID" value="SFM65931.1"/>
    <property type="molecule type" value="Genomic_DNA"/>
</dbReference>
<dbReference type="PANTHER" id="PTHR43210:SF5">
    <property type="entry name" value="DETHIOBIOTIN SYNTHETASE"/>
    <property type="match status" value="1"/>
</dbReference>
<name>A0A1I4SNG6_ECTMO</name>
<feature type="binding site" evidence="2">
    <location>
        <begin position="175"/>
        <end position="176"/>
    </location>
    <ligand>
        <name>ATP</name>
        <dbReference type="ChEBI" id="CHEBI:30616"/>
    </ligand>
</feature>
<feature type="binding site" evidence="2">
    <location>
        <position position="56"/>
    </location>
    <ligand>
        <name>Mg(2+)</name>
        <dbReference type="ChEBI" id="CHEBI:18420"/>
    </ligand>
</feature>
<keyword evidence="4" id="KW-1185">Reference proteome</keyword>
<keyword evidence="2" id="KW-0436">Ligase</keyword>
<evidence type="ECO:0000256" key="2">
    <source>
        <dbReference type="HAMAP-Rule" id="MF_00336"/>
    </source>
</evidence>
<feature type="binding site" evidence="2">
    <location>
        <begin position="115"/>
        <end position="118"/>
    </location>
    <ligand>
        <name>ATP</name>
        <dbReference type="ChEBI" id="CHEBI:30616"/>
    </ligand>
</feature>
<feature type="binding site" evidence="2">
    <location>
        <position position="115"/>
    </location>
    <ligand>
        <name>Mg(2+)</name>
        <dbReference type="ChEBI" id="CHEBI:18420"/>
    </ligand>
</feature>
<dbReference type="InterPro" id="IPR027417">
    <property type="entry name" value="P-loop_NTPase"/>
</dbReference>
<dbReference type="GO" id="GO:0000287">
    <property type="term" value="F:magnesium ion binding"/>
    <property type="evidence" value="ECO:0007669"/>
    <property type="project" value="UniProtKB-UniRule"/>
</dbReference>
<dbReference type="OrthoDB" id="9802097at2"/>
<feature type="binding site" evidence="2">
    <location>
        <position position="43"/>
    </location>
    <ligand>
        <name>substrate</name>
    </ligand>
</feature>
<dbReference type="InterPro" id="IPR004472">
    <property type="entry name" value="DTB_synth_BioD"/>
</dbReference>
<comment type="pathway">
    <text evidence="2">Cofactor biosynthesis; biotin biosynthesis; biotin from 7,8-diaminononanoate: step 1/2.</text>
</comment>
<dbReference type="AlphaFoldDB" id="A0A1I4SNG6"/>
<comment type="caution">
    <text evidence="2">Lacks conserved residue(s) required for the propagation of feature annotation.</text>
</comment>
<dbReference type="GO" id="GO:0004141">
    <property type="term" value="F:dethiobiotin synthase activity"/>
    <property type="evidence" value="ECO:0007669"/>
    <property type="project" value="UniProtKB-UniRule"/>
</dbReference>
<comment type="catalytic activity">
    <reaction evidence="2">
        <text>(7R,8S)-7,8-diammoniononanoate + CO2 + ATP = (4R,5S)-dethiobiotin + ADP + phosphate + 3 H(+)</text>
        <dbReference type="Rhea" id="RHEA:15805"/>
        <dbReference type="ChEBI" id="CHEBI:15378"/>
        <dbReference type="ChEBI" id="CHEBI:16526"/>
        <dbReference type="ChEBI" id="CHEBI:30616"/>
        <dbReference type="ChEBI" id="CHEBI:43474"/>
        <dbReference type="ChEBI" id="CHEBI:149469"/>
        <dbReference type="ChEBI" id="CHEBI:149473"/>
        <dbReference type="ChEBI" id="CHEBI:456216"/>
        <dbReference type="EC" id="6.3.3.3"/>
    </reaction>
</comment>
<dbReference type="HAMAP" id="MF_00336">
    <property type="entry name" value="BioD"/>
    <property type="match status" value="1"/>
</dbReference>
<dbReference type="Proteomes" id="UP000199556">
    <property type="component" value="Unassembled WGS sequence"/>
</dbReference>
<evidence type="ECO:0000313" key="3">
    <source>
        <dbReference type="EMBL" id="SFM65931.1"/>
    </source>
</evidence>
<comment type="similarity">
    <text evidence="2">Belongs to the dethiobiotin synthetase family.</text>
</comment>
<keyword evidence="2" id="KW-0547">Nucleotide-binding</keyword>
<evidence type="ECO:0000256" key="1">
    <source>
        <dbReference type="ARBA" id="ARBA00022756"/>
    </source>
</evidence>
<proteinExistence type="inferred from homology"/>
<dbReference type="RefSeq" id="WP_090487181.1">
    <property type="nucleotide sequence ID" value="NZ_FOUO01000019.1"/>
</dbReference>
<dbReference type="NCBIfam" id="TIGR00347">
    <property type="entry name" value="bioD"/>
    <property type="match status" value="1"/>
</dbReference>
<keyword evidence="2" id="KW-0460">Magnesium</keyword>
<feature type="binding site" evidence="2">
    <location>
        <position position="18"/>
    </location>
    <ligand>
        <name>Mg(2+)</name>
        <dbReference type="ChEBI" id="CHEBI:18420"/>
    </ligand>
</feature>